<reference evidence="1 2" key="1">
    <citation type="submission" date="2018-03" db="EMBL/GenBank/DDBJ databases">
        <title>Genomic Encyclopedia of Type Strains, Phase III (KMG-III): the genomes of soil and plant-associated and newly described type strains.</title>
        <authorList>
            <person name="Whitman W."/>
        </authorList>
    </citation>
    <scope>NUCLEOTIDE SEQUENCE [LARGE SCALE GENOMIC DNA]</scope>
    <source>
        <strain evidence="1 2">CGMCC 4.7097</strain>
    </source>
</reference>
<dbReference type="RefSeq" id="WP_106614292.1">
    <property type="nucleotide sequence ID" value="NZ_PYAX01000002.1"/>
</dbReference>
<dbReference type="InterPro" id="IPR046674">
    <property type="entry name" value="DUF6544"/>
</dbReference>
<gene>
    <name evidence="1" type="ORF">B0I31_102305</name>
</gene>
<evidence type="ECO:0000313" key="2">
    <source>
        <dbReference type="Proteomes" id="UP000241118"/>
    </source>
</evidence>
<dbReference type="AlphaFoldDB" id="A0A2P8IFU4"/>
<accession>A0A2P8IFU4</accession>
<proteinExistence type="predicted"/>
<comment type="caution">
    <text evidence="1">The sequence shown here is derived from an EMBL/GenBank/DDBJ whole genome shotgun (WGS) entry which is preliminary data.</text>
</comment>
<dbReference type="EMBL" id="PYAX01000002">
    <property type="protein sequence ID" value="PSL57327.1"/>
    <property type="molecule type" value="Genomic_DNA"/>
</dbReference>
<dbReference type="Pfam" id="PF20181">
    <property type="entry name" value="DUF6544"/>
    <property type="match status" value="1"/>
</dbReference>
<keyword evidence="2" id="KW-1185">Reference proteome</keyword>
<sequence>MTSTMNTGPVTADDIAHLPEPAQRYLRFTRVLGRPTDVSFHATAHGFFRTRPNRSWIACTSEQHNDATDLTREFRMRLKLAHIVPVRAEDVYEHGHGRMHATALGLFPVVDGQGREFDLGELVTFLNDAVLLAPSMLLRLPVEWTAIDDHTFGLTLTDHDNTVTATVTVDDRGAPREFTTDDRWVDLPEGLVRTRWSTPVDGWSLVAGRMRPRRGTAVWHLPDGPFAYAQFDYTTADITYSTVPDCPTRPNASG</sequence>
<dbReference type="Proteomes" id="UP000241118">
    <property type="component" value="Unassembled WGS sequence"/>
</dbReference>
<dbReference type="OrthoDB" id="3671061at2"/>
<organism evidence="1 2">
    <name type="scientific">Saccharothrix carnea</name>
    <dbReference type="NCBI Taxonomy" id="1280637"/>
    <lineage>
        <taxon>Bacteria</taxon>
        <taxon>Bacillati</taxon>
        <taxon>Actinomycetota</taxon>
        <taxon>Actinomycetes</taxon>
        <taxon>Pseudonocardiales</taxon>
        <taxon>Pseudonocardiaceae</taxon>
        <taxon>Saccharothrix</taxon>
    </lineage>
</organism>
<name>A0A2P8IFU4_SACCR</name>
<evidence type="ECO:0000313" key="1">
    <source>
        <dbReference type="EMBL" id="PSL57327.1"/>
    </source>
</evidence>
<protein>
    <submittedName>
        <fullName evidence="1">Uncharacterized protein</fullName>
    </submittedName>
</protein>